<evidence type="ECO:0000256" key="4">
    <source>
        <dbReference type="ARBA" id="ARBA00023136"/>
    </source>
</evidence>
<evidence type="ECO:0000256" key="3">
    <source>
        <dbReference type="ARBA" id="ARBA00022989"/>
    </source>
</evidence>
<keyword evidence="7" id="KW-1185">Reference proteome</keyword>
<dbReference type="InterPro" id="IPR007318">
    <property type="entry name" value="Phopholipid_MeTrfase"/>
</dbReference>
<keyword evidence="4 5" id="KW-0472">Membrane</keyword>
<keyword evidence="6" id="KW-0808">Transferase</keyword>
<keyword evidence="2 5" id="KW-0812">Transmembrane</keyword>
<dbReference type="GO" id="GO:0008168">
    <property type="term" value="F:methyltransferase activity"/>
    <property type="evidence" value="ECO:0007669"/>
    <property type="project" value="UniProtKB-KW"/>
</dbReference>
<feature type="transmembrane region" description="Helical" evidence="5">
    <location>
        <begin position="107"/>
        <end position="125"/>
    </location>
</feature>
<dbReference type="InterPro" id="IPR052527">
    <property type="entry name" value="Metal_cation-efflux_comp"/>
</dbReference>
<dbReference type="Gene3D" id="1.20.120.1630">
    <property type="match status" value="1"/>
</dbReference>
<organism evidence="6 7">
    <name type="scientific">Sulfuricaulis limicola</name>
    <dbReference type="NCBI Taxonomy" id="1620215"/>
    <lineage>
        <taxon>Bacteria</taxon>
        <taxon>Pseudomonadati</taxon>
        <taxon>Pseudomonadota</taxon>
        <taxon>Gammaproteobacteria</taxon>
        <taxon>Acidiferrobacterales</taxon>
        <taxon>Acidiferrobacteraceae</taxon>
        <taxon>Sulfuricaulis</taxon>
    </lineage>
</organism>
<feature type="transmembrane region" description="Helical" evidence="5">
    <location>
        <begin position="42"/>
        <end position="63"/>
    </location>
</feature>
<evidence type="ECO:0000256" key="1">
    <source>
        <dbReference type="ARBA" id="ARBA00004127"/>
    </source>
</evidence>
<keyword evidence="3 5" id="KW-1133">Transmembrane helix</keyword>
<dbReference type="AlphaFoldDB" id="A0A1B4XE98"/>
<proteinExistence type="predicted"/>
<gene>
    <name evidence="6" type="ORF">SCL_0817</name>
</gene>
<dbReference type="GO" id="GO:0012505">
    <property type="term" value="C:endomembrane system"/>
    <property type="evidence" value="ECO:0007669"/>
    <property type="project" value="UniProtKB-SubCell"/>
</dbReference>
<keyword evidence="6" id="KW-0489">Methyltransferase</keyword>
<evidence type="ECO:0000256" key="2">
    <source>
        <dbReference type="ARBA" id="ARBA00022692"/>
    </source>
</evidence>
<sequence>MWRNNSFVSRGGIWVLAQVPLMLLAFIVPIRFGAGQIIPLHPLAWLGALVTVAGGALIIWGFVSLGDALTPFPRPLDGVTLHRQGAFRLMRHPIYTGVILASLGWTLWWLCGIGMLPVLALAIFFDRKAAYEENWLREKYRDYGDYARRVKKFIPGVY</sequence>
<reference evidence="6 7" key="1">
    <citation type="submission" date="2015-05" db="EMBL/GenBank/DDBJ databases">
        <title>Complete genome sequence of a sulfur-oxidizing gammaproteobacterium strain HA5.</title>
        <authorList>
            <person name="Miura A."/>
            <person name="Kojima H."/>
            <person name="Fukui M."/>
        </authorList>
    </citation>
    <scope>NUCLEOTIDE SEQUENCE [LARGE SCALE GENOMIC DNA]</scope>
    <source>
        <strain evidence="6 7">HA5</strain>
    </source>
</reference>
<dbReference type="KEGG" id="slim:SCL_0817"/>
<dbReference type="Pfam" id="PF04191">
    <property type="entry name" value="PEMT"/>
    <property type="match status" value="1"/>
</dbReference>
<name>A0A1B4XE98_9GAMM</name>
<dbReference type="PANTHER" id="PTHR43847:SF1">
    <property type="entry name" value="BLL3993 PROTEIN"/>
    <property type="match status" value="1"/>
</dbReference>
<evidence type="ECO:0000313" key="6">
    <source>
        <dbReference type="EMBL" id="BAV33137.1"/>
    </source>
</evidence>
<evidence type="ECO:0000313" key="7">
    <source>
        <dbReference type="Proteomes" id="UP000243180"/>
    </source>
</evidence>
<comment type="subcellular location">
    <subcellularLocation>
        <location evidence="1">Endomembrane system</location>
        <topology evidence="1">Multi-pass membrane protein</topology>
    </subcellularLocation>
</comment>
<feature type="transmembrane region" description="Helical" evidence="5">
    <location>
        <begin position="12"/>
        <end position="30"/>
    </location>
</feature>
<dbReference type="InParanoid" id="A0A1B4XE98"/>
<dbReference type="Proteomes" id="UP000243180">
    <property type="component" value="Chromosome"/>
</dbReference>
<protein>
    <submittedName>
        <fullName evidence="6">Isoprenylcysteine carboxyl methyltransferase</fullName>
    </submittedName>
</protein>
<dbReference type="GO" id="GO:0032259">
    <property type="term" value="P:methylation"/>
    <property type="evidence" value="ECO:0007669"/>
    <property type="project" value="UniProtKB-KW"/>
</dbReference>
<accession>A0A1B4XE98</accession>
<evidence type="ECO:0000256" key="5">
    <source>
        <dbReference type="SAM" id="Phobius"/>
    </source>
</evidence>
<dbReference type="PANTHER" id="PTHR43847">
    <property type="entry name" value="BLL3993 PROTEIN"/>
    <property type="match status" value="1"/>
</dbReference>
<dbReference type="EMBL" id="AP014879">
    <property type="protein sequence ID" value="BAV33137.1"/>
    <property type="molecule type" value="Genomic_DNA"/>
</dbReference>
<dbReference type="RefSeq" id="WP_172425913.1">
    <property type="nucleotide sequence ID" value="NZ_AP014879.1"/>
</dbReference>